<sequence>VNEGTPNVGSNVVFTITVTNGGPSDATNVVVTDNLPSGYTYVSDNSGGTTTVTGNNVIWNIGTMANGASQVLNITATVNEPTGTTDEYLNSASINGNEFDSNENNNNSQVGITPHYNASITLEKTGTYSDVTENNMHYAGDIITYSFVITNTGNVTLSNIVLKDEMLNLEETLASSIAPGNHINVGNKTYTITQNDIENGSISNTATVTAEKWNEVEVTANDSHEKNIDQITELQISIENISPSSTYSAVGEDIIFKTIVSNTGNLIVENVNITDQLTGLNETVTINPGTSTEFTRTFTVNQTHINAGSVHNEVNAEYGSTVISDNITVNATQTPQLTVVKTATPKIFSEIGDVIEYIITVTNSGNVTLENITVEDEDTGLSSNIASINPGTNNQFQTSYTITSDDLDRSYFTNTAKATFEFNGNSYEFSDYETVSANIADLTLTKTVDNTEPFVGDEIIFTLTVTNNGPDKATEVEVTDILPNGFDHITNESTKGAYNPATGKWLTNEVLVGETISLTITVLVKEPGTGIQYTNIAKAESNQFDPNPEDNEVSIAAPARQSELAISKDIDKSMPFVYDEVIFSITITNQGPHNATGVDVRDVVPAGYNNISNISHGGVLNENQIIWSNLDIAYGNHIELFYSATILPPSGILDEYTNIATITSLDQFDTDLSDNTVQFTPDIQNSPPVAMPHSKTIAEDTELSVSQESGLLSDATDADGDPINVVSFRISGTTYNVNTTITFNEGTIRINQDGSFVYMPKLNYWGTLPTIYYTISDGKDTAESTLNIEVTPVNDPPVANNNYLYTAENTPVNIDVLANDNDDADYPYGGIDPSSLRIIQQPENGMITILDNNTINFTPRFGFFGRDTAIYEICDLGYPLPPECSTAKIFIEVARLSPLAVDDYAELDEDTSVEINILANDIDPFINPQTVVIVIQPQHGTATYLGNGIVRYTPNPNYNGTDFFTYTVRNLANLISNEARVDITIHPVPDPPVAVNGWYTTKENVAVTIPIFELVSDPDDDIDFETIEITTAPNHGNLTPGTEEGTLIYTPDNGFAGDDSFQFRISDLTDLQSNIATVTIQVSDQAPTANDVEITIDEDETVVIDVLFNDTDPQDNIDPTTVTITIEPLHGQATPNPDGTVTYIPDENYFGLDSFYYRVCDETNYCDEAKVTITINPVNDPPVANDNEATLDQNTSTLVDVLSNDYDVDNTIDELTLSISVAPQYGTAEVNSSPRGIIYTPNPGYFGTDQFIYRLTDPEGLWDEATVYLTITWVNSPPEPQDNHFGPVREGGMILNVLENDIDPDDNIDPSTVTIVVQPQHGNITINSDGTIFFLPEAGYIGSDSFVYSVCDTEGACGEATVTLDIIAGNEPPVASDVYIELDEDTQVTFNPLDNDTDPNDNIDPASLIIITQPQNGVVDIIDGNGTVIYTPDPDYFGTDQFTYRICDDGMPVLCDEATVFFTIHPVNDAPRPQPNSISIFDGATATINVLENDFEPEGEEMTVFLISDSVTPYGEATLSADGTFTYTAFAGSFFRNDTIYYRNCDPHNACADSYVAITILPTDQSGDGIPDNLRVPAAFSPNDERNKYWSIHGLEELEEAGKPGEIFIYNRWGGLVFHENPFKNRWDGRASGNVIGNRELPEGVYYYILDLNGKVFKGSIYIKR</sequence>
<feature type="domain" description="Cadherin-like" evidence="2">
    <location>
        <begin position="685"/>
        <end position="791"/>
    </location>
</feature>
<feature type="domain" description="DUF7507" evidence="3">
    <location>
        <begin position="237"/>
        <end position="317"/>
    </location>
</feature>
<dbReference type="InterPro" id="IPR051172">
    <property type="entry name" value="Chlamydia_OmcB"/>
</dbReference>
<dbReference type="InterPro" id="IPR047589">
    <property type="entry name" value="DUF11_rpt"/>
</dbReference>
<dbReference type="RefSeq" id="WP_143255049.1">
    <property type="nucleotide sequence ID" value="NZ_FUYV01000009.1"/>
</dbReference>
<dbReference type="Gene3D" id="2.60.40.3080">
    <property type="match status" value="1"/>
</dbReference>
<dbReference type="InterPro" id="IPR026341">
    <property type="entry name" value="T9SS_type_B"/>
</dbReference>
<evidence type="ECO:0000313" key="4">
    <source>
        <dbReference type="EMBL" id="SKC02932.1"/>
    </source>
</evidence>
<dbReference type="Gene3D" id="2.60.40.1200">
    <property type="match status" value="1"/>
</dbReference>
<name>A0A1T5G3L1_9BACT</name>
<feature type="non-terminal residue" evidence="4">
    <location>
        <position position="1"/>
    </location>
</feature>
<dbReference type="Gene3D" id="2.60.40.2810">
    <property type="match status" value="1"/>
</dbReference>
<dbReference type="Proteomes" id="UP000191055">
    <property type="component" value="Unassembled WGS sequence"/>
</dbReference>
<organism evidence="4 5">
    <name type="scientific">Alkalitalea saponilacus</name>
    <dbReference type="NCBI Taxonomy" id="889453"/>
    <lineage>
        <taxon>Bacteria</taxon>
        <taxon>Pseudomonadati</taxon>
        <taxon>Bacteroidota</taxon>
        <taxon>Bacteroidia</taxon>
        <taxon>Marinilabiliales</taxon>
        <taxon>Marinilabiliaceae</taxon>
        <taxon>Alkalitalea</taxon>
    </lineage>
</organism>
<dbReference type="Pfam" id="PF13585">
    <property type="entry name" value="CHU_C"/>
    <property type="match status" value="1"/>
</dbReference>
<proteinExistence type="predicted"/>
<feature type="domain" description="DUF11" evidence="1">
    <location>
        <begin position="1"/>
        <end position="110"/>
    </location>
</feature>
<evidence type="ECO:0000259" key="1">
    <source>
        <dbReference type="Pfam" id="PF01345"/>
    </source>
</evidence>
<evidence type="ECO:0000313" key="5">
    <source>
        <dbReference type="Proteomes" id="UP000191055"/>
    </source>
</evidence>
<dbReference type="NCBIfam" id="TIGR04131">
    <property type="entry name" value="Bac_Flav_CTERM"/>
    <property type="match status" value="1"/>
</dbReference>
<dbReference type="Pfam" id="PF24346">
    <property type="entry name" value="DUF7507"/>
    <property type="match status" value="3"/>
</dbReference>
<dbReference type="NCBIfam" id="TIGR01451">
    <property type="entry name" value="B_ant_repeat"/>
    <property type="match status" value="5"/>
</dbReference>
<feature type="domain" description="DUF7507" evidence="3">
    <location>
        <begin position="334"/>
        <end position="422"/>
    </location>
</feature>
<dbReference type="InterPro" id="IPR013783">
    <property type="entry name" value="Ig-like_fold"/>
</dbReference>
<dbReference type="Pfam" id="PF01345">
    <property type="entry name" value="DUF11"/>
    <property type="match status" value="3"/>
</dbReference>
<dbReference type="STRING" id="889453.SAMN03080601_01714"/>
<dbReference type="InterPro" id="IPR041690">
    <property type="entry name" value="Cadherin_5"/>
</dbReference>
<dbReference type="PANTHER" id="PTHR34819:SF3">
    <property type="entry name" value="CELL SURFACE PROTEIN"/>
    <property type="match status" value="1"/>
</dbReference>
<dbReference type="Gene3D" id="2.60.40.10">
    <property type="entry name" value="Immunoglobulins"/>
    <property type="match status" value="1"/>
</dbReference>
<dbReference type="EMBL" id="FUYV01000009">
    <property type="protein sequence ID" value="SKC02932.1"/>
    <property type="molecule type" value="Genomic_DNA"/>
</dbReference>
<keyword evidence="5" id="KW-1185">Reference proteome</keyword>
<dbReference type="OrthoDB" id="7794186at2"/>
<dbReference type="Pfam" id="PF17963">
    <property type="entry name" value="Big_9"/>
    <property type="match status" value="8"/>
</dbReference>
<feature type="domain" description="DUF7507" evidence="3">
    <location>
        <begin position="118"/>
        <end position="220"/>
    </location>
</feature>
<gene>
    <name evidence="4" type="ORF">SAMN03080601_01714</name>
</gene>
<evidence type="ECO:0000259" key="3">
    <source>
        <dbReference type="Pfam" id="PF24346"/>
    </source>
</evidence>
<dbReference type="Gene3D" id="2.60.40.3440">
    <property type="match status" value="6"/>
</dbReference>
<dbReference type="InterPro" id="IPR001434">
    <property type="entry name" value="OmcB-like_DUF11"/>
</dbReference>
<dbReference type="InterPro" id="IPR055354">
    <property type="entry name" value="DUF7507"/>
</dbReference>
<dbReference type="PANTHER" id="PTHR34819">
    <property type="entry name" value="LARGE CYSTEINE-RICH PERIPLASMIC PROTEIN OMCB"/>
    <property type="match status" value="1"/>
</dbReference>
<reference evidence="4 5" key="1">
    <citation type="submission" date="2017-02" db="EMBL/GenBank/DDBJ databases">
        <authorList>
            <person name="Peterson S.W."/>
        </authorList>
    </citation>
    <scope>NUCLEOTIDE SEQUENCE [LARGE SCALE GENOMIC DNA]</scope>
    <source>
        <strain evidence="4 5">DSM 24412</strain>
    </source>
</reference>
<dbReference type="Pfam" id="PF17892">
    <property type="entry name" value="Cadherin_5"/>
    <property type="match status" value="1"/>
</dbReference>
<dbReference type="NCBIfam" id="NF012211">
    <property type="entry name" value="tand_rpt_95"/>
    <property type="match status" value="7"/>
</dbReference>
<feature type="domain" description="DUF11" evidence="1">
    <location>
        <begin position="564"/>
        <end position="680"/>
    </location>
</feature>
<protein>
    <submittedName>
        <fullName evidence="4">Conserved repeat domain-containing protein/gliding motility-associated C-terminal domain-containing protein</fullName>
    </submittedName>
</protein>
<accession>A0A1T5G3L1</accession>
<feature type="domain" description="DUF11" evidence="1">
    <location>
        <begin position="441"/>
        <end position="555"/>
    </location>
</feature>
<evidence type="ECO:0000259" key="2">
    <source>
        <dbReference type="Pfam" id="PF17892"/>
    </source>
</evidence>